<protein>
    <submittedName>
        <fullName evidence="1">Uncharacterized protein</fullName>
    </submittedName>
</protein>
<accession>A0A2P2NM18</accession>
<proteinExistence type="predicted"/>
<reference evidence="1" key="1">
    <citation type="submission" date="2018-02" db="EMBL/GenBank/DDBJ databases">
        <title>Rhizophora mucronata_Transcriptome.</title>
        <authorList>
            <person name="Meera S.P."/>
            <person name="Sreeshan A."/>
            <person name="Augustine A."/>
        </authorList>
    </citation>
    <scope>NUCLEOTIDE SEQUENCE</scope>
    <source>
        <tissue evidence="1">Leaf</tissue>
    </source>
</reference>
<organism evidence="1">
    <name type="scientific">Rhizophora mucronata</name>
    <name type="common">Asiatic mangrove</name>
    <dbReference type="NCBI Taxonomy" id="61149"/>
    <lineage>
        <taxon>Eukaryota</taxon>
        <taxon>Viridiplantae</taxon>
        <taxon>Streptophyta</taxon>
        <taxon>Embryophyta</taxon>
        <taxon>Tracheophyta</taxon>
        <taxon>Spermatophyta</taxon>
        <taxon>Magnoliopsida</taxon>
        <taxon>eudicotyledons</taxon>
        <taxon>Gunneridae</taxon>
        <taxon>Pentapetalae</taxon>
        <taxon>rosids</taxon>
        <taxon>fabids</taxon>
        <taxon>Malpighiales</taxon>
        <taxon>Rhizophoraceae</taxon>
        <taxon>Rhizophora</taxon>
    </lineage>
</organism>
<dbReference type="EMBL" id="GGEC01063045">
    <property type="protein sequence ID" value="MBX43529.1"/>
    <property type="molecule type" value="Transcribed_RNA"/>
</dbReference>
<name>A0A2P2NM18_RHIMU</name>
<evidence type="ECO:0000313" key="1">
    <source>
        <dbReference type="EMBL" id="MBX43529.1"/>
    </source>
</evidence>
<sequence>MEDNSLKVILTKKYGVLWDV</sequence>
<dbReference type="AlphaFoldDB" id="A0A2P2NM18"/>